<evidence type="ECO:0000259" key="10">
    <source>
        <dbReference type="PROSITE" id="PS50011"/>
    </source>
</evidence>
<evidence type="ECO:0000256" key="3">
    <source>
        <dbReference type="ARBA" id="ARBA00022679"/>
    </source>
</evidence>
<dbReference type="InterPro" id="IPR001789">
    <property type="entry name" value="Sig_transdc_resp-reg_receiver"/>
</dbReference>
<dbReference type="Proteomes" id="UP000008743">
    <property type="component" value="Unassembled WGS sequence"/>
</dbReference>
<gene>
    <name evidence="13" type="ORF">CAOG_001870</name>
</gene>
<dbReference type="EMBL" id="KE346361">
    <property type="protein sequence ID" value="KJE90572.1"/>
    <property type="molecule type" value="Genomic_DNA"/>
</dbReference>
<dbReference type="CDD" id="cd17546">
    <property type="entry name" value="REC_hyHK_CKI1_RcsC-like"/>
    <property type="match status" value="1"/>
</dbReference>
<evidence type="ECO:0000256" key="1">
    <source>
        <dbReference type="ARBA" id="ARBA00012513"/>
    </source>
</evidence>
<dbReference type="eggNOG" id="KOG0519">
    <property type="taxonomic scope" value="Eukaryota"/>
</dbReference>
<dbReference type="GO" id="GO:0004674">
    <property type="term" value="F:protein serine/threonine kinase activity"/>
    <property type="evidence" value="ECO:0007669"/>
    <property type="project" value="UniProtKB-KW"/>
</dbReference>
<keyword evidence="2" id="KW-0723">Serine/threonine-protein kinase</keyword>
<dbReference type="Pfam" id="PF00072">
    <property type="entry name" value="Response_reg"/>
    <property type="match status" value="1"/>
</dbReference>
<dbReference type="Gene3D" id="1.10.510.10">
    <property type="entry name" value="Transferase(Phosphotransferase) domain 1"/>
    <property type="match status" value="2"/>
</dbReference>
<dbReference type="InterPro" id="IPR011006">
    <property type="entry name" value="CheY-like_superfamily"/>
</dbReference>
<evidence type="ECO:0000256" key="5">
    <source>
        <dbReference type="ARBA" id="ARBA00022777"/>
    </source>
</evidence>
<dbReference type="PANTHER" id="PTHR24356">
    <property type="entry name" value="SERINE/THREONINE-PROTEIN KINASE"/>
    <property type="match status" value="1"/>
</dbReference>
<keyword evidence="6" id="KW-0067">ATP-binding</keyword>
<protein>
    <recommendedName>
        <fullName evidence="1">non-specific serine/threonine protein kinase</fullName>
        <ecNumber evidence="1">2.7.11.1</ecNumber>
    </recommendedName>
</protein>
<feature type="domain" description="Response regulatory" evidence="11">
    <location>
        <begin position="967"/>
        <end position="1082"/>
    </location>
</feature>
<evidence type="ECO:0000256" key="8">
    <source>
        <dbReference type="ARBA" id="ARBA00048679"/>
    </source>
</evidence>
<dbReference type="RefSeq" id="XP_004364738.1">
    <property type="nucleotide sequence ID" value="XM_004364681.2"/>
</dbReference>
<dbReference type="Gene3D" id="3.40.50.2300">
    <property type="match status" value="1"/>
</dbReference>
<dbReference type="PROSITE" id="PS00108">
    <property type="entry name" value="PROTEIN_KINASE_ST"/>
    <property type="match status" value="1"/>
</dbReference>
<name>A0A0D2VKL9_CAPO3</name>
<dbReference type="FunFam" id="1.10.510.10:FF:000294">
    <property type="entry name" value="Serine/threonine-protein kinase OXI1"/>
    <property type="match status" value="1"/>
</dbReference>
<keyword evidence="3" id="KW-0808">Transferase</keyword>
<feature type="domain" description="AGC-kinase C-terminal" evidence="12">
    <location>
        <begin position="826"/>
        <end position="928"/>
    </location>
</feature>
<dbReference type="AlphaFoldDB" id="A0A0D2VKL9"/>
<dbReference type="PANTHER" id="PTHR24356:SF1">
    <property type="entry name" value="SERINE_THREONINE-PROTEIN KINASE GREATWALL"/>
    <property type="match status" value="1"/>
</dbReference>
<keyword evidence="5 13" id="KW-0418">Kinase</keyword>
<keyword evidence="4" id="KW-0547">Nucleotide-binding</keyword>
<keyword evidence="14" id="KW-1185">Reference proteome</keyword>
<evidence type="ECO:0000256" key="7">
    <source>
        <dbReference type="ARBA" id="ARBA00047899"/>
    </source>
</evidence>
<dbReference type="CDD" id="cd05579">
    <property type="entry name" value="STKc_MAST_like"/>
    <property type="match status" value="1"/>
</dbReference>
<dbReference type="PROSITE" id="PS51285">
    <property type="entry name" value="AGC_KINASE_CTER"/>
    <property type="match status" value="1"/>
</dbReference>
<dbReference type="STRING" id="595528.A0A0D2VKL9"/>
<proteinExistence type="predicted"/>
<evidence type="ECO:0000256" key="4">
    <source>
        <dbReference type="ARBA" id="ARBA00022741"/>
    </source>
</evidence>
<dbReference type="EC" id="2.7.11.1" evidence="1"/>
<feature type="domain" description="Protein kinase" evidence="10">
    <location>
        <begin position="379"/>
        <end position="825"/>
    </location>
</feature>
<organism evidence="13 14">
    <name type="scientific">Capsaspora owczarzaki (strain ATCC 30864)</name>
    <dbReference type="NCBI Taxonomy" id="595528"/>
    <lineage>
        <taxon>Eukaryota</taxon>
        <taxon>Filasterea</taxon>
        <taxon>Capsaspora</taxon>
    </lineage>
</organism>
<dbReference type="SUPFAM" id="SSF52172">
    <property type="entry name" value="CheY-like"/>
    <property type="match status" value="1"/>
</dbReference>
<dbReference type="PROSITE" id="PS50110">
    <property type="entry name" value="RESPONSE_REGULATORY"/>
    <property type="match status" value="1"/>
</dbReference>
<accession>A0A0D2VKL9</accession>
<dbReference type="GO" id="GO:0000160">
    <property type="term" value="P:phosphorelay signal transduction system"/>
    <property type="evidence" value="ECO:0007669"/>
    <property type="project" value="InterPro"/>
</dbReference>
<dbReference type="PROSITE" id="PS50011">
    <property type="entry name" value="PROTEIN_KINASE_DOM"/>
    <property type="match status" value="1"/>
</dbReference>
<dbReference type="Gene3D" id="3.30.200.20">
    <property type="entry name" value="Phosphorylase Kinase, domain 1"/>
    <property type="match status" value="2"/>
</dbReference>
<dbReference type="InterPro" id="IPR000719">
    <property type="entry name" value="Prot_kinase_dom"/>
</dbReference>
<evidence type="ECO:0000259" key="12">
    <source>
        <dbReference type="PROSITE" id="PS51285"/>
    </source>
</evidence>
<comment type="catalytic activity">
    <reaction evidence="7">
        <text>L-threonyl-[protein] + ATP = O-phospho-L-threonyl-[protein] + ADP + H(+)</text>
        <dbReference type="Rhea" id="RHEA:46608"/>
        <dbReference type="Rhea" id="RHEA-COMP:11060"/>
        <dbReference type="Rhea" id="RHEA-COMP:11605"/>
        <dbReference type="ChEBI" id="CHEBI:15378"/>
        <dbReference type="ChEBI" id="CHEBI:30013"/>
        <dbReference type="ChEBI" id="CHEBI:30616"/>
        <dbReference type="ChEBI" id="CHEBI:61977"/>
        <dbReference type="ChEBI" id="CHEBI:456216"/>
        <dbReference type="EC" id="2.7.11.1"/>
    </reaction>
</comment>
<evidence type="ECO:0000313" key="13">
    <source>
        <dbReference type="EMBL" id="KJE90572.1"/>
    </source>
</evidence>
<dbReference type="eggNOG" id="KOG0605">
    <property type="taxonomic scope" value="Eukaryota"/>
</dbReference>
<dbReference type="InterPro" id="IPR011009">
    <property type="entry name" value="Kinase-like_dom_sf"/>
</dbReference>
<keyword evidence="9" id="KW-0597">Phosphoprotein</keyword>
<dbReference type="InterPro" id="IPR000961">
    <property type="entry name" value="AGC-kinase_C"/>
</dbReference>
<dbReference type="InParanoid" id="A0A0D2VKL9"/>
<dbReference type="SUPFAM" id="SSF56112">
    <property type="entry name" value="Protein kinase-like (PK-like)"/>
    <property type="match status" value="1"/>
</dbReference>
<dbReference type="Pfam" id="PF00069">
    <property type="entry name" value="Pkinase"/>
    <property type="match status" value="2"/>
</dbReference>
<dbReference type="SMART" id="SM00220">
    <property type="entry name" value="S_TKc"/>
    <property type="match status" value="1"/>
</dbReference>
<reference evidence="14" key="1">
    <citation type="submission" date="2011-02" db="EMBL/GenBank/DDBJ databases">
        <title>The Genome Sequence of Capsaspora owczarzaki ATCC 30864.</title>
        <authorList>
            <person name="Russ C."/>
            <person name="Cuomo C."/>
            <person name="Burger G."/>
            <person name="Gray M.W."/>
            <person name="Holland P.W.H."/>
            <person name="King N."/>
            <person name="Lang F.B.F."/>
            <person name="Roger A.J."/>
            <person name="Ruiz-Trillo I."/>
            <person name="Young S.K."/>
            <person name="Zeng Q."/>
            <person name="Gargeya S."/>
            <person name="Alvarado L."/>
            <person name="Berlin A."/>
            <person name="Chapman S.B."/>
            <person name="Chen Z."/>
            <person name="Freedman E."/>
            <person name="Gellesch M."/>
            <person name="Goldberg J."/>
            <person name="Griggs A."/>
            <person name="Gujja S."/>
            <person name="Heilman E."/>
            <person name="Heiman D."/>
            <person name="Howarth C."/>
            <person name="Mehta T."/>
            <person name="Neiman D."/>
            <person name="Pearson M."/>
            <person name="Roberts A."/>
            <person name="Saif S."/>
            <person name="Shea T."/>
            <person name="Shenoy N."/>
            <person name="Sisk P."/>
            <person name="Stolte C."/>
            <person name="Sykes S."/>
            <person name="White J."/>
            <person name="Yandava C."/>
            <person name="Haas B."/>
            <person name="Nusbaum C."/>
            <person name="Birren B."/>
        </authorList>
    </citation>
    <scope>NUCLEOTIDE SEQUENCE</scope>
    <source>
        <strain evidence="14">ATCC 30864</strain>
    </source>
</reference>
<dbReference type="InterPro" id="IPR008271">
    <property type="entry name" value="Ser/Thr_kinase_AS"/>
</dbReference>
<evidence type="ECO:0000259" key="11">
    <source>
        <dbReference type="PROSITE" id="PS50110"/>
    </source>
</evidence>
<dbReference type="InterPro" id="IPR050236">
    <property type="entry name" value="Ser_Thr_kinase_AGC"/>
</dbReference>
<evidence type="ECO:0000256" key="6">
    <source>
        <dbReference type="ARBA" id="ARBA00022840"/>
    </source>
</evidence>
<dbReference type="SMART" id="SM00448">
    <property type="entry name" value="REC"/>
    <property type="match status" value="1"/>
</dbReference>
<dbReference type="GO" id="GO:0005524">
    <property type="term" value="F:ATP binding"/>
    <property type="evidence" value="ECO:0007669"/>
    <property type="project" value="UniProtKB-KW"/>
</dbReference>
<evidence type="ECO:0000256" key="9">
    <source>
        <dbReference type="PROSITE-ProRule" id="PRU00169"/>
    </source>
</evidence>
<evidence type="ECO:0000256" key="2">
    <source>
        <dbReference type="ARBA" id="ARBA00022527"/>
    </source>
</evidence>
<dbReference type="FunFam" id="3.30.200.20:FF:000042">
    <property type="entry name" value="Aurora kinase A"/>
    <property type="match status" value="1"/>
</dbReference>
<dbReference type="OrthoDB" id="162894at2759"/>
<evidence type="ECO:0000313" key="14">
    <source>
        <dbReference type="Proteomes" id="UP000008743"/>
    </source>
</evidence>
<sequence length="1087" mass="117154">MEETRSRAGQAKQQCEAALDEAITQLSTEVGEAQLDDPDFMVALTTLNELSQRVLETTLDAYTPDLVKQVSTAIQDLKRSWKASWGFVDRITNVMLSVNRLTRIVTQLIEAKTAPPAPAAAPAAAAAPPKPQAQQPPVIIAPLLPSTPSTTELSKLPTLPVAKALTSSPAPQLTKNAQGGASLPPITVAAVGEQTSVMCRICEKEIQAAVIAQHSPQCARLHKCIETLESCDEELLTIHSTLERSMYNLSHQAPSSGAVSTSAPRSTKAEIEMVEQLLGSVKQLLEVESKKGIDIDEETQIIQSNINRLPDLNNFLAKHKRDLLSNCEKRSDAIITKGEVLQKYHAILYAFPSNPSGSSPVAGTSTNARVGALPSIKEFNFLKTISRGSFGHVYLAKKRATGDYYAIKVLKKMDLVRKNQVEYVRHERDILSKLNSPFIIKLYYCFQTVDFLYMVMEYANGGDVFSLLRSVSCLDESWARFYVAELVLALEHIHEMGIVHRDIKPDNLLINRDGHIKLADFGLARHGLESCHAKSVLAAQARQQARNGRKASAEHADGVVAHKLGQSAATSTSSMTSLGSPAALSSSGLSPISSSSSSSSELNVFAVNRSGMVESTIEDVGRMFEQPGSMASVAIAAAARAVADRGSTAIPRSALESVMRAHSIAIPDGTKGDSAVATALLDVRSAAAKAAALHPGPEGGSAGGLRDRLSVRRSIYQEHISRAALFSYVGTTDYLAPEVILGSGHDTAVDWWALGVCLFEFIVGVPPFYEPVLQDTFENILERRIEWPSELSPEALDLVDKLLLVNVDNRLGSNGAAEIKAHPFFHGIDWNNLAKAEASFIPLVRDAEDTNNFAGAHAGAVGGSMIGGKPVVLAPAVPYGFGMQQDDEPEDGLEELTELTANQQTLLSDPENFGGFAFKNHSLLQTVNQDLVEQQKAVLPTTSIAGPRAAAAKPAAASESVIERALTVLVAEDNPVTQRIVEALLKTMGTNPVKALDGKIAVEKAKEVKFDIIFMDIMMPVMDGIEAARIIRTEDNPNTKTPIIAFTAMGESIQEFRSKGLDDLLPKPFTKTELFGMVQKWGKPSTA</sequence>
<dbReference type="PhylomeDB" id="A0A0D2VKL9"/>
<comment type="catalytic activity">
    <reaction evidence="8">
        <text>L-seryl-[protein] + ATP = O-phospho-L-seryl-[protein] + ADP + H(+)</text>
        <dbReference type="Rhea" id="RHEA:17989"/>
        <dbReference type="Rhea" id="RHEA-COMP:9863"/>
        <dbReference type="Rhea" id="RHEA-COMP:11604"/>
        <dbReference type="ChEBI" id="CHEBI:15378"/>
        <dbReference type="ChEBI" id="CHEBI:29999"/>
        <dbReference type="ChEBI" id="CHEBI:30616"/>
        <dbReference type="ChEBI" id="CHEBI:83421"/>
        <dbReference type="ChEBI" id="CHEBI:456216"/>
        <dbReference type="EC" id="2.7.11.1"/>
    </reaction>
</comment>
<feature type="modified residue" description="4-aspartylphosphate" evidence="9">
    <location>
        <position position="1016"/>
    </location>
</feature>